<keyword evidence="9" id="KW-1133">Transmembrane helix</keyword>
<evidence type="ECO:0000256" key="10">
    <source>
        <dbReference type="SAM" id="SignalP"/>
    </source>
</evidence>
<evidence type="ECO:0000256" key="3">
    <source>
        <dbReference type="ARBA" id="ARBA00022750"/>
    </source>
</evidence>
<evidence type="ECO:0000256" key="5">
    <source>
        <dbReference type="PIRSR" id="PIRSR601461-1"/>
    </source>
</evidence>
<evidence type="ECO:0000313" key="13">
    <source>
        <dbReference type="Proteomes" id="UP001295684"/>
    </source>
</evidence>
<accession>A0AAD1U7S2</accession>
<reference evidence="12" key="1">
    <citation type="submission" date="2023-07" db="EMBL/GenBank/DDBJ databases">
        <authorList>
            <consortium name="AG Swart"/>
            <person name="Singh M."/>
            <person name="Singh A."/>
            <person name="Seah K."/>
            <person name="Emmerich C."/>
        </authorList>
    </citation>
    <scope>NUCLEOTIDE SEQUENCE</scope>
    <source>
        <strain evidence="12">DP1</strain>
    </source>
</reference>
<dbReference type="GO" id="GO:0004190">
    <property type="term" value="F:aspartic-type endopeptidase activity"/>
    <property type="evidence" value="ECO:0007669"/>
    <property type="project" value="UniProtKB-KW"/>
</dbReference>
<dbReference type="Pfam" id="PF00026">
    <property type="entry name" value="Asp"/>
    <property type="match status" value="1"/>
</dbReference>
<keyword evidence="9" id="KW-0472">Membrane</keyword>
<feature type="region of interest" description="Disordered" evidence="8">
    <location>
        <begin position="436"/>
        <end position="585"/>
    </location>
</feature>
<dbReference type="AlphaFoldDB" id="A0AAD1U7S2"/>
<evidence type="ECO:0000256" key="9">
    <source>
        <dbReference type="SAM" id="Phobius"/>
    </source>
</evidence>
<keyword evidence="6" id="KW-1015">Disulfide bond</keyword>
<evidence type="ECO:0000256" key="8">
    <source>
        <dbReference type="SAM" id="MobiDB-lite"/>
    </source>
</evidence>
<dbReference type="Proteomes" id="UP001295684">
    <property type="component" value="Unassembled WGS sequence"/>
</dbReference>
<feature type="compositionally biased region" description="Basic and acidic residues" evidence="8">
    <location>
        <begin position="517"/>
        <end position="585"/>
    </location>
</feature>
<evidence type="ECO:0000256" key="7">
    <source>
        <dbReference type="RuleBase" id="RU000454"/>
    </source>
</evidence>
<keyword evidence="3 7" id="KW-0064">Aspartyl protease</keyword>
<dbReference type="PRINTS" id="PR00792">
    <property type="entry name" value="PEPSIN"/>
</dbReference>
<evidence type="ECO:0000256" key="1">
    <source>
        <dbReference type="ARBA" id="ARBA00007447"/>
    </source>
</evidence>
<feature type="chain" id="PRO_5042155857" description="Peptidase A1 domain-containing protein" evidence="10">
    <location>
        <begin position="17"/>
        <end position="585"/>
    </location>
</feature>
<organism evidence="12 13">
    <name type="scientific">Euplotes crassus</name>
    <dbReference type="NCBI Taxonomy" id="5936"/>
    <lineage>
        <taxon>Eukaryota</taxon>
        <taxon>Sar</taxon>
        <taxon>Alveolata</taxon>
        <taxon>Ciliophora</taxon>
        <taxon>Intramacronucleata</taxon>
        <taxon>Spirotrichea</taxon>
        <taxon>Hypotrichia</taxon>
        <taxon>Euplotida</taxon>
        <taxon>Euplotidae</taxon>
        <taxon>Moneuplotes</taxon>
    </lineage>
</organism>
<dbReference type="InterPro" id="IPR021109">
    <property type="entry name" value="Peptidase_aspartic_dom_sf"/>
</dbReference>
<feature type="active site" evidence="5">
    <location>
        <position position="268"/>
    </location>
</feature>
<dbReference type="Gene3D" id="2.40.70.10">
    <property type="entry name" value="Acid Proteases"/>
    <property type="match status" value="2"/>
</dbReference>
<feature type="signal peptide" evidence="10">
    <location>
        <begin position="1"/>
        <end position="16"/>
    </location>
</feature>
<keyword evidence="2 7" id="KW-0645">Protease</keyword>
<dbReference type="InterPro" id="IPR001461">
    <property type="entry name" value="Aspartic_peptidase_A1"/>
</dbReference>
<evidence type="ECO:0000313" key="12">
    <source>
        <dbReference type="EMBL" id="CAI2362915.1"/>
    </source>
</evidence>
<dbReference type="PANTHER" id="PTHR47966:SF51">
    <property type="entry name" value="BETA-SITE APP-CLEAVING ENZYME, ISOFORM A-RELATED"/>
    <property type="match status" value="1"/>
</dbReference>
<feature type="disulfide bond" evidence="6">
    <location>
        <begin position="306"/>
        <end position="343"/>
    </location>
</feature>
<feature type="domain" description="Peptidase A1" evidence="11">
    <location>
        <begin position="64"/>
        <end position="381"/>
    </location>
</feature>
<dbReference type="CDD" id="cd05471">
    <property type="entry name" value="pepsin_like"/>
    <property type="match status" value="1"/>
</dbReference>
<keyword evidence="13" id="KW-1185">Reference proteome</keyword>
<dbReference type="SUPFAM" id="SSF50630">
    <property type="entry name" value="Acid proteases"/>
    <property type="match status" value="1"/>
</dbReference>
<keyword evidence="9" id="KW-0812">Transmembrane</keyword>
<evidence type="ECO:0000256" key="2">
    <source>
        <dbReference type="ARBA" id="ARBA00022670"/>
    </source>
</evidence>
<keyword evidence="4 7" id="KW-0378">Hydrolase</keyword>
<dbReference type="EMBL" id="CAMPGE010004074">
    <property type="protein sequence ID" value="CAI2362915.1"/>
    <property type="molecule type" value="Genomic_DNA"/>
</dbReference>
<keyword evidence="10" id="KW-0732">Signal</keyword>
<dbReference type="GO" id="GO:0006508">
    <property type="term" value="P:proteolysis"/>
    <property type="evidence" value="ECO:0007669"/>
    <property type="project" value="UniProtKB-KW"/>
</dbReference>
<dbReference type="PANTHER" id="PTHR47966">
    <property type="entry name" value="BETA-SITE APP-CLEAVING ENZYME, ISOFORM A-RELATED"/>
    <property type="match status" value="1"/>
</dbReference>
<comment type="caution">
    <text evidence="12">The sequence shown here is derived from an EMBL/GenBank/DDBJ whole genome shotgun (WGS) entry which is preliminary data.</text>
</comment>
<feature type="transmembrane region" description="Helical" evidence="9">
    <location>
        <begin position="396"/>
        <end position="419"/>
    </location>
</feature>
<evidence type="ECO:0000259" key="11">
    <source>
        <dbReference type="PROSITE" id="PS51767"/>
    </source>
</evidence>
<comment type="similarity">
    <text evidence="1 7">Belongs to the peptidase A1 family.</text>
</comment>
<dbReference type="InterPro" id="IPR033121">
    <property type="entry name" value="PEPTIDASE_A1"/>
</dbReference>
<name>A0AAD1U7S2_EUPCR</name>
<gene>
    <name evidence="12" type="ORF">ECRASSUSDP1_LOCUS4245</name>
</gene>
<dbReference type="PROSITE" id="PS00141">
    <property type="entry name" value="ASP_PROTEASE"/>
    <property type="match status" value="1"/>
</dbReference>
<feature type="compositionally biased region" description="Basic and acidic residues" evidence="8">
    <location>
        <begin position="472"/>
        <end position="483"/>
    </location>
</feature>
<evidence type="ECO:0000256" key="6">
    <source>
        <dbReference type="PIRSR" id="PIRSR601461-2"/>
    </source>
</evidence>
<sequence>MLKFLALFAILGAISAQEAIKTTMTKEYKVPEKILDGEGNWVDNPDFENFTHLHDVHNEQNLIYYGNVYFWKDGSDKPDMLQVIMDTGSSWLWAPSSICNGCPSDDSLEHSYLINNGEGIKSITYGSGSIHGDIVRGVVSLENSKSRAIHNYKMLEVTSANLPGLEGSNWDGILGLLPTGMSGSDLFVTQLYKEGLIPEDSFGVKYTDTSEGSEITFGGFDKSIVEELDDFTFIDLFDDMHWSASLEHAKYGPYGNLPTDEIKSAILDSGTSLILMPTSLFKAFQKTILKEKKTCGLLSGYFGCYCQDKYDFQPLFFRLENYEYRVSQENYIVETWNKRKKFCYFLVQGSDFKKGSMILGDSFLRNYYVYHDVTNKRVGLYGDYMMYYRTKVFTPVFLTILAIAGGTLLCCICCLYYCCICKKSDDQEKEPLISDIEQKSDADPYAPQIDEPEDVDPDKDKIFDPVAPVPTKIDDNAKDDPVAPKKFIKAKTVVEKDEQSDLEEDENIKKQITLNIKKKDLDGKQKKDEPEANPEEESKKPDQEEQVKEGEGDQKEAEGEQKEQEDKKEADQKEEAEGEENKQDE</sequence>
<evidence type="ECO:0000256" key="4">
    <source>
        <dbReference type="ARBA" id="ARBA00022801"/>
    </source>
</evidence>
<dbReference type="InterPro" id="IPR034164">
    <property type="entry name" value="Pepsin-like_dom"/>
</dbReference>
<dbReference type="InterPro" id="IPR001969">
    <property type="entry name" value="Aspartic_peptidase_AS"/>
</dbReference>
<proteinExistence type="inferred from homology"/>
<dbReference type="PROSITE" id="PS51767">
    <property type="entry name" value="PEPTIDASE_A1"/>
    <property type="match status" value="1"/>
</dbReference>
<protein>
    <recommendedName>
        <fullName evidence="11">Peptidase A1 domain-containing protein</fullName>
    </recommendedName>
</protein>
<feature type="active site" evidence="5">
    <location>
        <position position="86"/>
    </location>
</feature>